<dbReference type="AlphaFoldDB" id="C0P6W8"/>
<name>C0P6W8_MAIZE</name>
<reference evidence="1" key="1">
    <citation type="journal article" date="2009" name="PLoS Genet.">
        <title>Sequencing, mapping, and analysis of 27,455 maize full-length cDNAs.</title>
        <authorList>
            <person name="Soderlund C."/>
            <person name="Descour A."/>
            <person name="Kudrna D."/>
            <person name="Bomhoff M."/>
            <person name="Boyd L."/>
            <person name="Currie J."/>
            <person name="Angelova A."/>
            <person name="Collura K."/>
            <person name="Wissotski M."/>
            <person name="Ashley E."/>
            <person name="Morrow D."/>
            <person name="Fernandes J."/>
            <person name="Walbot V."/>
            <person name="Yu Y."/>
        </authorList>
    </citation>
    <scope>NUCLEOTIDE SEQUENCE</scope>
    <source>
        <strain evidence="1">B73</strain>
    </source>
</reference>
<reference evidence="1" key="2">
    <citation type="submission" date="2012-06" db="EMBL/GenBank/DDBJ databases">
        <authorList>
            <person name="Yu Y."/>
            <person name="Currie J."/>
            <person name="Lomeli R."/>
            <person name="Angelova A."/>
            <person name="Collura K."/>
            <person name="Wissotski M."/>
            <person name="Campos D."/>
            <person name="Kudrna D."/>
            <person name="Golser W."/>
            <person name="Ashely E."/>
            <person name="Descour A."/>
            <person name="Fernandes J."/>
            <person name="Soderlund C."/>
            <person name="Walbot V."/>
        </authorList>
    </citation>
    <scope>NUCLEOTIDE SEQUENCE</scope>
    <source>
        <strain evidence="1">B73</strain>
    </source>
</reference>
<dbReference type="EMBL" id="BT064037">
    <property type="protein sequence ID" value="ACN28734.1"/>
    <property type="molecule type" value="mRNA"/>
</dbReference>
<organism evidence="1">
    <name type="scientific">Zea mays</name>
    <name type="common">Maize</name>
    <dbReference type="NCBI Taxonomy" id="4577"/>
    <lineage>
        <taxon>Eukaryota</taxon>
        <taxon>Viridiplantae</taxon>
        <taxon>Streptophyta</taxon>
        <taxon>Embryophyta</taxon>
        <taxon>Tracheophyta</taxon>
        <taxon>Spermatophyta</taxon>
        <taxon>Magnoliopsida</taxon>
        <taxon>Liliopsida</taxon>
        <taxon>Poales</taxon>
        <taxon>Poaceae</taxon>
        <taxon>PACMAD clade</taxon>
        <taxon>Panicoideae</taxon>
        <taxon>Andropogonodae</taxon>
        <taxon>Andropogoneae</taxon>
        <taxon>Tripsacinae</taxon>
        <taxon>Zea</taxon>
    </lineage>
</organism>
<proteinExistence type="evidence at transcript level"/>
<protein>
    <submittedName>
        <fullName evidence="1">Uncharacterized protein</fullName>
    </submittedName>
</protein>
<sequence>MLTIVDFLRLQVVCTYQGMPGNDKIHLIFLEANQHLQISHCCCKCLMKTGVKNMSSHVAPAQIIHEMLA</sequence>
<accession>C0P6W8</accession>
<evidence type="ECO:0000313" key="1">
    <source>
        <dbReference type="EMBL" id="ACN28734.1"/>
    </source>
</evidence>